<evidence type="ECO:0000313" key="2">
    <source>
        <dbReference type="WBParaSite" id="PEQ_0000845801-mRNA-1"/>
    </source>
</evidence>
<accession>A0A914RUD6</accession>
<reference evidence="2" key="1">
    <citation type="submission" date="2022-11" db="UniProtKB">
        <authorList>
            <consortium name="WormBaseParasite"/>
        </authorList>
    </citation>
    <scope>IDENTIFICATION</scope>
</reference>
<organism evidence="1 2">
    <name type="scientific">Parascaris equorum</name>
    <name type="common">Equine roundworm</name>
    <dbReference type="NCBI Taxonomy" id="6256"/>
    <lineage>
        <taxon>Eukaryota</taxon>
        <taxon>Metazoa</taxon>
        <taxon>Ecdysozoa</taxon>
        <taxon>Nematoda</taxon>
        <taxon>Chromadorea</taxon>
        <taxon>Rhabditida</taxon>
        <taxon>Spirurina</taxon>
        <taxon>Ascaridomorpha</taxon>
        <taxon>Ascaridoidea</taxon>
        <taxon>Ascarididae</taxon>
        <taxon>Parascaris</taxon>
    </lineage>
</organism>
<proteinExistence type="predicted"/>
<sequence length="164" mass="18985">MLFVDVESRKLPPINFSLKMQPEILLWNQEVKADELIATLFNLETERTYYMHVQAINSKGLSPMSQLPLHSFNIVGYSIRFNSSTGIGKELTLTSPIEKHIIDGLEPNTVYSFKNGLRSDFFLLRRFKNEAKQMRCYKLSDKRVMQSNKARVIMNTARNCAFET</sequence>
<dbReference type="SUPFAM" id="SSF49265">
    <property type="entry name" value="Fibronectin type III"/>
    <property type="match status" value="1"/>
</dbReference>
<dbReference type="WBParaSite" id="PEQ_0000845801-mRNA-1">
    <property type="protein sequence ID" value="PEQ_0000845801-mRNA-1"/>
    <property type="gene ID" value="PEQ_0000845801"/>
</dbReference>
<name>A0A914RUD6_PAREQ</name>
<protein>
    <submittedName>
        <fullName evidence="2">Fibronectin type-III domain-containing protein</fullName>
    </submittedName>
</protein>
<keyword evidence="1" id="KW-1185">Reference proteome</keyword>
<dbReference type="AlphaFoldDB" id="A0A914RUD6"/>
<dbReference type="InterPro" id="IPR036116">
    <property type="entry name" value="FN3_sf"/>
</dbReference>
<evidence type="ECO:0000313" key="1">
    <source>
        <dbReference type="Proteomes" id="UP000887564"/>
    </source>
</evidence>
<dbReference type="Proteomes" id="UP000887564">
    <property type="component" value="Unplaced"/>
</dbReference>